<dbReference type="KEGG" id="mgik:GO620_015295"/>
<dbReference type="InterPro" id="IPR032295">
    <property type="entry name" value="DUF4842"/>
</dbReference>
<dbReference type="InterPro" id="IPR031025">
    <property type="entry name" value="LruC_dom"/>
</dbReference>
<gene>
    <name evidence="1" type="ORF">GO620_015295</name>
</gene>
<dbReference type="AlphaFoldDB" id="A0A6I4HXX3"/>
<dbReference type="NCBIfam" id="TIGR04456">
    <property type="entry name" value="LruC_dom"/>
    <property type="match status" value="1"/>
</dbReference>
<accession>A0A6I4HXX3</accession>
<dbReference type="EMBL" id="CP066775">
    <property type="protein sequence ID" value="QQL49519.1"/>
    <property type="molecule type" value="Genomic_DNA"/>
</dbReference>
<name>A0A6I4HXX3_9SPHI</name>
<protein>
    <submittedName>
        <fullName evidence="1">LruC domain-containing protein</fullName>
    </submittedName>
</protein>
<dbReference type="Proteomes" id="UP000429232">
    <property type="component" value="Chromosome"/>
</dbReference>
<evidence type="ECO:0000313" key="2">
    <source>
        <dbReference type="Proteomes" id="UP000429232"/>
    </source>
</evidence>
<dbReference type="Pfam" id="PF13448">
    <property type="entry name" value="DUF4114"/>
    <property type="match status" value="1"/>
</dbReference>
<dbReference type="Pfam" id="PF16130">
    <property type="entry name" value="DUF4842"/>
    <property type="match status" value="1"/>
</dbReference>
<dbReference type="PROSITE" id="PS51257">
    <property type="entry name" value="PROKAR_LIPOPROTEIN"/>
    <property type="match status" value="1"/>
</dbReference>
<reference evidence="1 2" key="1">
    <citation type="submission" date="2020-12" db="EMBL/GenBank/DDBJ databases">
        <title>HMF7856_wgs.fasta genome submission.</title>
        <authorList>
            <person name="Kang H."/>
            <person name="Kim H."/>
            <person name="Joh K."/>
        </authorList>
    </citation>
    <scope>NUCLEOTIDE SEQUENCE [LARGE SCALE GENOMIC DNA]</scope>
    <source>
        <strain evidence="1 2">HMF7856</strain>
    </source>
</reference>
<evidence type="ECO:0000313" key="1">
    <source>
        <dbReference type="EMBL" id="QQL49519.1"/>
    </source>
</evidence>
<proteinExistence type="predicted"/>
<dbReference type="InterPro" id="IPR025193">
    <property type="entry name" value="DUF4114"/>
</dbReference>
<sequence>MKKFCTCFLILGVAVLASCKKDTMTTTDTGTTPVTPTAPVNKIAPDGFNFSTTQNVTLNLTLKANDNSPLAGVVVSVYLPDDATSAVFKGVTTKSGTLNATVSIPASYKQIVIDPAYVGILRNALANINGTTVTATIGGTGAFSGDIVPQAITPTSVSTLTSLSSKQTQSSSTTEYGYPSPYTSTSNAINSPISAGVPKYLEANNDNVPASLLTYINASLPEGSTVPDLHPQYISTTAVNVINVTATADIYVTFVSEGAGYYNTLGWYSYSTSNPPSATSGGTNNDGINKVTMVFPNASASGSGGGLVAGNKVKLGTFQAGTTIAFCLLQNAWVQSNGNYGISLTGTKFYSQDALNPESTSSLRRHQVLLYDNVNNLFLAGFEDISRASGQGSDNDFNDLVYYVTSSTGSAISATGVVAIDKGGDTDGDGVPDTQDAFPNDPNRAYVYYYPSATTFGNYAFEDNFPNKGDYDMNDLVVKYRYAFDCNASNQVVDMQGDFQVAAAGASFKDGFGLQIPVASSAVTSVTGQQLTSNYITLASNGVEAGQSYATIIPFDNYNNLVSNPNGTFFINTLNELGKVNSSTAHVQVNFNNPVPVSNFYSINPFIICNLKRGYEAHMANYPPTDKADKTLFGTGDDNSNLATGRYYLSKENWPWAVQFSGDYTYPLERVNIISAYPHFADWAASGGTSFTDWYSSLLSGFRVTNNLYTK</sequence>
<organism evidence="1 2">
    <name type="scientific">Mucilaginibacter ginkgonis</name>
    <dbReference type="NCBI Taxonomy" id="2682091"/>
    <lineage>
        <taxon>Bacteria</taxon>
        <taxon>Pseudomonadati</taxon>
        <taxon>Bacteroidota</taxon>
        <taxon>Sphingobacteriia</taxon>
        <taxon>Sphingobacteriales</taxon>
        <taxon>Sphingobacteriaceae</taxon>
        <taxon>Mucilaginibacter</taxon>
    </lineage>
</organism>
<keyword evidence="2" id="KW-1185">Reference proteome</keyword>